<accession>A0ABQ8IVA4</accession>
<protein>
    <submittedName>
        <fullName evidence="1">Uncharacterized protein</fullName>
    </submittedName>
</protein>
<name>A0ABQ8IVA4_DERPT</name>
<proteinExistence type="predicted"/>
<reference evidence="1 2" key="1">
    <citation type="journal article" date="2018" name="J. Allergy Clin. Immunol.">
        <title>High-quality assembly of Dermatophagoides pteronyssinus genome and transcriptome reveals a wide range of novel allergens.</title>
        <authorList>
            <person name="Liu X.Y."/>
            <person name="Yang K.Y."/>
            <person name="Wang M.Q."/>
            <person name="Kwok J.S."/>
            <person name="Zeng X."/>
            <person name="Yang Z."/>
            <person name="Xiao X.J."/>
            <person name="Lau C.P."/>
            <person name="Li Y."/>
            <person name="Huang Z.M."/>
            <person name="Ba J.G."/>
            <person name="Yim A.K."/>
            <person name="Ouyang C.Y."/>
            <person name="Ngai S.M."/>
            <person name="Chan T.F."/>
            <person name="Leung E.L."/>
            <person name="Liu L."/>
            <person name="Liu Z.G."/>
            <person name="Tsui S.K."/>
        </authorList>
    </citation>
    <scope>NUCLEOTIDE SEQUENCE [LARGE SCALE GENOMIC DNA]</scope>
    <source>
        <strain evidence="1">Derp</strain>
    </source>
</reference>
<organism evidence="1 2">
    <name type="scientific">Dermatophagoides pteronyssinus</name>
    <name type="common">European house dust mite</name>
    <dbReference type="NCBI Taxonomy" id="6956"/>
    <lineage>
        <taxon>Eukaryota</taxon>
        <taxon>Metazoa</taxon>
        <taxon>Ecdysozoa</taxon>
        <taxon>Arthropoda</taxon>
        <taxon>Chelicerata</taxon>
        <taxon>Arachnida</taxon>
        <taxon>Acari</taxon>
        <taxon>Acariformes</taxon>
        <taxon>Sarcoptiformes</taxon>
        <taxon>Astigmata</taxon>
        <taxon>Psoroptidia</taxon>
        <taxon>Analgoidea</taxon>
        <taxon>Pyroglyphidae</taxon>
        <taxon>Dermatophagoidinae</taxon>
        <taxon>Dermatophagoides</taxon>
    </lineage>
</organism>
<keyword evidence="2" id="KW-1185">Reference proteome</keyword>
<evidence type="ECO:0000313" key="1">
    <source>
        <dbReference type="EMBL" id="KAH9414258.1"/>
    </source>
</evidence>
<sequence length="96" mass="10987">MLMVYKVYLNISQQNLSDIFPLVQYVDTILSIPAHLSARSHCLPVVDCVKIASPLTLDMINMVETKMNLSKKIPRKKKILPIYTNQQQTPQQMEKG</sequence>
<dbReference type="EMBL" id="NJHN03000112">
    <property type="protein sequence ID" value="KAH9414258.1"/>
    <property type="molecule type" value="Genomic_DNA"/>
</dbReference>
<evidence type="ECO:0000313" key="2">
    <source>
        <dbReference type="Proteomes" id="UP000887458"/>
    </source>
</evidence>
<dbReference type="Proteomes" id="UP000887458">
    <property type="component" value="Unassembled WGS sequence"/>
</dbReference>
<gene>
    <name evidence="1" type="ORF">DERP_008455</name>
</gene>
<reference evidence="1 2" key="2">
    <citation type="journal article" date="2022" name="Mol. Biol. Evol.">
        <title>Comparative Genomics Reveals Insights into the Divergent Evolution of Astigmatic Mites and Household Pest Adaptations.</title>
        <authorList>
            <person name="Xiong Q."/>
            <person name="Wan A.T."/>
            <person name="Liu X."/>
            <person name="Fung C.S."/>
            <person name="Xiao X."/>
            <person name="Malainual N."/>
            <person name="Hou J."/>
            <person name="Wang L."/>
            <person name="Wang M."/>
            <person name="Yang K.Y."/>
            <person name="Cui Y."/>
            <person name="Leung E.L."/>
            <person name="Nong W."/>
            <person name="Shin S.K."/>
            <person name="Au S.W."/>
            <person name="Jeong K.Y."/>
            <person name="Chew F.T."/>
            <person name="Hui J.H."/>
            <person name="Leung T.F."/>
            <person name="Tungtrongchitr A."/>
            <person name="Zhong N."/>
            <person name="Liu Z."/>
            <person name="Tsui S.K."/>
        </authorList>
    </citation>
    <scope>NUCLEOTIDE SEQUENCE [LARGE SCALE GENOMIC DNA]</scope>
    <source>
        <strain evidence="1">Derp</strain>
    </source>
</reference>
<comment type="caution">
    <text evidence="1">The sequence shown here is derived from an EMBL/GenBank/DDBJ whole genome shotgun (WGS) entry which is preliminary data.</text>
</comment>